<keyword evidence="1" id="KW-0808">Transferase</keyword>
<dbReference type="Gene3D" id="3.30.200.20">
    <property type="entry name" value="Phosphorylase Kinase, domain 1"/>
    <property type="match status" value="1"/>
</dbReference>
<keyword evidence="7" id="KW-1185">Reference proteome</keyword>
<dbReference type="Gene3D" id="1.10.510.10">
    <property type="entry name" value="Transferase(Phosphotransferase) domain 1"/>
    <property type="match status" value="1"/>
</dbReference>
<feature type="domain" description="Protein kinase" evidence="5">
    <location>
        <begin position="1"/>
        <end position="156"/>
    </location>
</feature>
<dbReference type="InterPro" id="IPR001245">
    <property type="entry name" value="Ser-Thr/Tyr_kinase_cat_dom"/>
</dbReference>
<dbReference type="OrthoDB" id="3205772at2759"/>
<dbReference type="Pfam" id="PF07714">
    <property type="entry name" value="PK_Tyr_Ser-Thr"/>
    <property type="match status" value="1"/>
</dbReference>
<dbReference type="SUPFAM" id="SSF56112">
    <property type="entry name" value="Protein kinase-like (PK-like)"/>
    <property type="match status" value="1"/>
</dbReference>
<dbReference type="PANTHER" id="PTHR44329:SF288">
    <property type="entry name" value="MITOGEN-ACTIVATED PROTEIN KINASE KINASE KINASE 20"/>
    <property type="match status" value="1"/>
</dbReference>
<evidence type="ECO:0000313" key="7">
    <source>
        <dbReference type="Proteomes" id="UP000789405"/>
    </source>
</evidence>
<sequence>GQGGHGTIQMAHWLNGNVRRLDHKNRAWERFPGFTVALKTLRNSRNPSEEFLNELKALHKCANEKLTHVVSVYGISQNPYTKEYIIVMEYMNKGHRPPIPDGIPTPYIELINECWDSEPRNRPSVEEIRNKINNWYYETKKPQSVIGTIFSDADMK</sequence>
<evidence type="ECO:0000259" key="5">
    <source>
        <dbReference type="PROSITE" id="PS50011"/>
    </source>
</evidence>
<dbReference type="AlphaFoldDB" id="A0A9N9JL28"/>
<keyword evidence="4" id="KW-0067">ATP-binding</keyword>
<evidence type="ECO:0000256" key="4">
    <source>
        <dbReference type="ARBA" id="ARBA00022840"/>
    </source>
</evidence>
<dbReference type="InterPro" id="IPR051681">
    <property type="entry name" value="Ser/Thr_Kinases-Pseudokinases"/>
</dbReference>
<organism evidence="6 7">
    <name type="scientific">Dentiscutata erythropus</name>
    <dbReference type="NCBI Taxonomy" id="1348616"/>
    <lineage>
        <taxon>Eukaryota</taxon>
        <taxon>Fungi</taxon>
        <taxon>Fungi incertae sedis</taxon>
        <taxon>Mucoromycota</taxon>
        <taxon>Glomeromycotina</taxon>
        <taxon>Glomeromycetes</taxon>
        <taxon>Diversisporales</taxon>
        <taxon>Gigasporaceae</taxon>
        <taxon>Dentiscutata</taxon>
    </lineage>
</organism>
<protein>
    <submittedName>
        <fullName evidence="6">26270_t:CDS:1</fullName>
    </submittedName>
</protein>
<dbReference type="PANTHER" id="PTHR44329">
    <property type="entry name" value="SERINE/THREONINE-PROTEIN KINASE TNNI3K-RELATED"/>
    <property type="match status" value="1"/>
</dbReference>
<dbReference type="GO" id="GO:0004674">
    <property type="term" value="F:protein serine/threonine kinase activity"/>
    <property type="evidence" value="ECO:0007669"/>
    <property type="project" value="TreeGrafter"/>
</dbReference>
<dbReference type="Proteomes" id="UP000789405">
    <property type="component" value="Unassembled WGS sequence"/>
</dbReference>
<feature type="non-terminal residue" evidence="6">
    <location>
        <position position="1"/>
    </location>
</feature>
<dbReference type="InterPro" id="IPR011009">
    <property type="entry name" value="Kinase-like_dom_sf"/>
</dbReference>
<feature type="non-terminal residue" evidence="6">
    <location>
        <position position="156"/>
    </location>
</feature>
<keyword evidence="3" id="KW-0418">Kinase</keyword>
<evidence type="ECO:0000256" key="3">
    <source>
        <dbReference type="ARBA" id="ARBA00022777"/>
    </source>
</evidence>
<reference evidence="6" key="1">
    <citation type="submission" date="2021-06" db="EMBL/GenBank/DDBJ databases">
        <authorList>
            <person name="Kallberg Y."/>
            <person name="Tangrot J."/>
            <person name="Rosling A."/>
        </authorList>
    </citation>
    <scope>NUCLEOTIDE SEQUENCE</scope>
    <source>
        <strain evidence="6">MA453B</strain>
    </source>
</reference>
<evidence type="ECO:0000256" key="2">
    <source>
        <dbReference type="ARBA" id="ARBA00022741"/>
    </source>
</evidence>
<keyword evidence="2" id="KW-0547">Nucleotide-binding</keyword>
<dbReference type="InterPro" id="IPR000719">
    <property type="entry name" value="Prot_kinase_dom"/>
</dbReference>
<gene>
    <name evidence="6" type="ORF">DERYTH_LOCUS20123</name>
</gene>
<evidence type="ECO:0000313" key="6">
    <source>
        <dbReference type="EMBL" id="CAG8784537.1"/>
    </source>
</evidence>
<comment type="caution">
    <text evidence="6">The sequence shown here is derived from an EMBL/GenBank/DDBJ whole genome shotgun (WGS) entry which is preliminary data.</text>
</comment>
<dbReference type="PROSITE" id="PS50011">
    <property type="entry name" value="PROTEIN_KINASE_DOM"/>
    <property type="match status" value="1"/>
</dbReference>
<accession>A0A9N9JL28</accession>
<dbReference type="EMBL" id="CAJVPY010023145">
    <property type="protein sequence ID" value="CAG8784537.1"/>
    <property type="molecule type" value="Genomic_DNA"/>
</dbReference>
<dbReference type="GO" id="GO:0005524">
    <property type="term" value="F:ATP binding"/>
    <property type="evidence" value="ECO:0007669"/>
    <property type="project" value="UniProtKB-KW"/>
</dbReference>
<name>A0A9N9JL28_9GLOM</name>
<proteinExistence type="predicted"/>
<evidence type="ECO:0000256" key="1">
    <source>
        <dbReference type="ARBA" id="ARBA00022679"/>
    </source>
</evidence>